<dbReference type="PANTHER" id="PTHR10134">
    <property type="entry name" value="CYTOCHROME B-C1 COMPLEX SUBUNIT RIESKE, MITOCHONDRIAL"/>
    <property type="match status" value="1"/>
</dbReference>
<evidence type="ECO:0000259" key="23">
    <source>
        <dbReference type="PROSITE" id="PS51296"/>
    </source>
</evidence>
<evidence type="ECO:0000256" key="20">
    <source>
        <dbReference type="ARBA" id="ARBA00034078"/>
    </source>
</evidence>
<evidence type="ECO:0000256" key="8">
    <source>
        <dbReference type="ARBA" id="ARBA00022692"/>
    </source>
</evidence>
<dbReference type="GO" id="GO:0005886">
    <property type="term" value="C:plasma membrane"/>
    <property type="evidence" value="ECO:0007669"/>
    <property type="project" value="UniProtKB-SubCell"/>
</dbReference>
<dbReference type="GO" id="GO:0051537">
    <property type="term" value="F:2 iron, 2 sulfur cluster binding"/>
    <property type="evidence" value="ECO:0007669"/>
    <property type="project" value="UniProtKB-KW"/>
</dbReference>
<accession>E7C1E5</accession>
<evidence type="ECO:0000256" key="1">
    <source>
        <dbReference type="ARBA" id="ARBA00002444"/>
    </source>
</evidence>
<keyword evidence="12" id="KW-0249">Electron transport</keyword>
<evidence type="ECO:0000256" key="6">
    <source>
        <dbReference type="ARBA" id="ARBA00022448"/>
    </source>
</evidence>
<dbReference type="CDD" id="cd03470">
    <property type="entry name" value="Rieske_cytochrome_bc1"/>
    <property type="match status" value="1"/>
</dbReference>
<evidence type="ECO:0000313" key="24">
    <source>
        <dbReference type="EMBL" id="ADI21269.1"/>
    </source>
</evidence>
<keyword evidence="17" id="KW-1015">Disulfide bond</keyword>
<comment type="subcellular location">
    <subcellularLocation>
        <location evidence="2">Cell membrane</location>
        <topology evidence="2">Single-pass membrane protein</topology>
    </subcellularLocation>
</comment>
<evidence type="ECO:0000256" key="3">
    <source>
        <dbReference type="ARBA" id="ARBA00011649"/>
    </source>
</evidence>
<comment type="subunit">
    <text evidence="3 21">The main subunits of complex b-c1 are: cytochrome b, cytochrome c1 and the Rieske protein.</text>
</comment>
<dbReference type="EC" id="7.1.1.8" evidence="4"/>
<dbReference type="EMBL" id="GU567949">
    <property type="protein sequence ID" value="ADI21269.1"/>
    <property type="molecule type" value="Genomic_DNA"/>
</dbReference>
<comment type="function">
    <text evidence="1">Component of the ubiquinol-cytochrome c reductase complex (complex III or cytochrome b-c1 complex), which is a respiratory chain that generates an electrochemical potential coupled to ATP synthesis.</text>
</comment>
<evidence type="ECO:0000256" key="9">
    <source>
        <dbReference type="ARBA" id="ARBA00022714"/>
    </source>
</evidence>
<evidence type="ECO:0000256" key="21">
    <source>
        <dbReference type="RuleBase" id="RU004497"/>
    </source>
</evidence>
<evidence type="ECO:0000256" key="7">
    <source>
        <dbReference type="ARBA" id="ARBA00022475"/>
    </source>
</evidence>
<evidence type="ECO:0000256" key="4">
    <source>
        <dbReference type="ARBA" id="ARBA00012951"/>
    </source>
</evidence>
<dbReference type="PRINTS" id="PR00162">
    <property type="entry name" value="RIESKE"/>
</dbReference>
<dbReference type="InterPro" id="IPR006317">
    <property type="entry name" value="Ubiquinol_cyt_c_Rdtase_Fe-S-su"/>
</dbReference>
<sequence length="265" mass="29601">MSKNKQGKKHIHILDGMSLYTRDKSPFYWGYLNVEGEIHKKSLKTTDKKEAERLLFDWKNELLYSDKVESENSNDSNKKVSDSPKVDNTRRKALMITSSLMGAVTVAGFAVPFLSAWNPSEKAKALGASVKFDLSKLEPGAMAVVEWRRTPIFVVHQTPKALENLPKLNERVTDPVLSEGVARSTNDKFTVLKGVCTHLSCAPKYHPEIEPKAWDEQWLGGFFCPCHGSKFDLAGRVYKGVPAPTNLEVPPHTFEGDTLIIGEPT</sequence>
<dbReference type="NCBIfam" id="TIGR01416">
    <property type="entry name" value="Rieske_proteo"/>
    <property type="match status" value="1"/>
</dbReference>
<evidence type="ECO:0000256" key="10">
    <source>
        <dbReference type="ARBA" id="ARBA00022723"/>
    </source>
</evidence>
<reference evidence="24" key="1">
    <citation type="submission" date="2010-01" db="EMBL/GenBank/DDBJ databases">
        <title>Genome fragments of uncultured bacteria from the North Pacific subtropical Gyre.</title>
        <authorList>
            <person name="Pham V.D."/>
            <person name="Delong E.F."/>
        </authorList>
    </citation>
    <scope>NUCLEOTIDE SEQUENCE</scope>
</reference>
<keyword evidence="9" id="KW-0001">2Fe-2S</keyword>
<evidence type="ECO:0000256" key="19">
    <source>
        <dbReference type="ARBA" id="ARBA00032409"/>
    </source>
</evidence>
<dbReference type="Pfam" id="PF10399">
    <property type="entry name" value="UCR_Fe-S_N"/>
    <property type="match status" value="1"/>
</dbReference>
<evidence type="ECO:0000256" key="22">
    <source>
        <dbReference type="SAM" id="Phobius"/>
    </source>
</evidence>
<dbReference type="GO" id="GO:0046872">
    <property type="term" value="F:metal ion binding"/>
    <property type="evidence" value="ECO:0007669"/>
    <property type="project" value="UniProtKB-KW"/>
</dbReference>
<dbReference type="InterPro" id="IPR017941">
    <property type="entry name" value="Rieske_2Fe-2S"/>
</dbReference>
<evidence type="ECO:0000256" key="5">
    <source>
        <dbReference type="ARBA" id="ARBA00019816"/>
    </source>
</evidence>
<proteinExistence type="predicted"/>
<evidence type="ECO:0000256" key="15">
    <source>
        <dbReference type="ARBA" id="ARBA00023014"/>
    </source>
</evidence>
<dbReference type="InterPro" id="IPR036922">
    <property type="entry name" value="Rieske_2Fe-2S_sf"/>
</dbReference>
<dbReference type="InterPro" id="IPR005805">
    <property type="entry name" value="Rieske_Fe-S_prot_C"/>
</dbReference>
<keyword evidence="6" id="KW-0813">Transport</keyword>
<dbReference type="PROSITE" id="PS51296">
    <property type="entry name" value="RIESKE"/>
    <property type="match status" value="1"/>
</dbReference>
<feature type="domain" description="Rieske" evidence="23">
    <location>
        <begin position="157"/>
        <end position="261"/>
    </location>
</feature>
<name>E7C1E5_9BACT</name>
<dbReference type="InterPro" id="IPR019470">
    <property type="entry name" value="Ubiq_cytC_Rdtase_Fe-S_su_TAT"/>
</dbReference>
<evidence type="ECO:0000256" key="11">
    <source>
        <dbReference type="ARBA" id="ARBA00022967"/>
    </source>
</evidence>
<evidence type="ECO:0000256" key="13">
    <source>
        <dbReference type="ARBA" id="ARBA00022989"/>
    </source>
</evidence>
<evidence type="ECO:0000256" key="14">
    <source>
        <dbReference type="ARBA" id="ARBA00023004"/>
    </source>
</evidence>
<evidence type="ECO:0000256" key="17">
    <source>
        <dbReference type="ARBA" id="ARBA00023157"/>
    </source>
</evidence>
<comment type="cofactor">
    <cofactor evidence="20">
        <name>[2Fe-2S] cluster</name>
        <dbReference type="ChEBI" id="CHEBI:190135"/>
    </cofactor>
</comment>
<evidence type="ECO:0000256" key="18">
    <source>
        <dbReference type="ARBA" id="ARBA00029351"/>
    </source>
</evidence>
<dbReference type="InterPro" id="IPR014349">
    <property type="entry name" value="Rieske_Fe-S_prot"/>
</dbReference>
<comment type="catalytic activity">
    <reaction evidence="18">
        <text>a quinol + 2 Fe(III)-[cytochrome c](out) = a quinone + 2 Fe(II)-[cytochrome c](out) + 2 H(+)(out)</text>
        <dbReference type="Rhea" id="RHEA:11484"/>
        <dbReference type="Rhea" id="RHEA-COMP:10350"/>
        <dbReference type="Rhea" id="RHEA-COMP:14399"/>
        <dbReference type="ChEBI" id="CHEBI:15378"/>
        <dbReference type="ChEBI" id="CHEBI:24646"/>
        <dbReference type="ChEBI" id="CHEBI:29033"/>
        <dbReference type="ChEBI" id="CHEBI:29034"/>
        <dbReference type="ChEBI" id="CHEBI:132124"/>
        <dbReference type="EC" id="7.1.1.8"/>
    </reaction>
</comment>
<evidence type="ECO:0000256" key="12">
    <source>
        <dbReference type="ARBA" id="ARBA00022982"/>
    </source>
</evidence>
<keyword evidence="11" id="KW-1278">Translocase</keyword>
<dbReference type="Gene3D" id="2.102.10.10">
    <property type="entry name" value="Rieske [2Fe-2S] iron-sulphur domain"/>
    <property type="match status" value="1"/>
</dbReference>
<protein>
    <recommendedName>
        <fullName evidence="5">Ubiquinol-cytochrome c reductase iron-sulfur subunit</fullName>
        <ecNumber evidence="4">7.1.1.8</ecNumber>
    </recommendedName>
    <alternativeName>
        <fullName evidence="19">Rieske iron-sulfur protein</fullName>
    </alternativeName>
</protein>
<dbReference type="SUPFAM" id="SSF50022">
    <property type="entry name" value="ISP domain"/>
    <property type="match status" value="1"/>
</dbReference>
<evidence type="ECO:0000256" key="2">
    <source>
        <dbReference type="ARBA" id="ARBA00004162"/>
    </source>
</evidence>
<keyword evidence="13 22" id="KW-1133">Transmembrane helix</keyword>
<dbReference type="Pfam" id="PF00355">
    <property type="entry name" value="Rieske"/>
    <property type="match status" value="1"/>
</dbReference>
<keyword evidence="8 22" id="KW-0812">Transmembrane</keyword>
<keyword evidence="15" id="KW-0411">Iron-sulfur</keyword>
<dbReference type="GO" id="GO:0008121">
    <property type="term" value="F:quinol-cytochrome-c reductase activity"/>
    <property type="evidence" value="ECO:0007669"/>
    <property type="project" value="UniProtKB-EC"/>
</dbReference>
<feature type="transmembrane region" description="Helical" evidence="22">
    <location>
        <begin position="93"/>
        <end position="117"/>
    </location>
</feature>
<keyword evidence="10" id="KW-0479">Metal-binding</keyword>
<keyword evidence="7" id="KW-1003">Cell membrane</keyword>
<dbReference type="AlphaFoldDB" id="E7C1E5"/>
<evidence type="ECO:0000256" key="16">
    <source>
        <dbReference type="ARBA" id="ARBA00023136"/>
    </source>
</evidence>
<keyword evidence="14" id="KW-0408">Iron</keyword>
<keyword evidence="16 22" id="KW-0472">Membrane</keyword>
<dbReference type="Gene3D" id="1.20.5.510">
    <property type="entry name" value="Single helix bin"/>
    <property type="match status" value="1"/>
</dbReference>
<organism evidence="24">
    <name type="scientific">uncultured myxobacterium HF0010_08B07</name>
    <dbReference type="NCBI Taxonomy" id="723553"/>
    <lineage>
        <taxon>Bacteria</taxon>
        <taxon>Pseudomonadati</taxon>
        <taxon>Myxococcota</taxon>
        <taxon>Myxococcia</taxon>
        <taxon>Myxococcales</taxon>
        <taxon>environmental samples</taxon>
    </lineage>
</organism>